<dbReference type="InterPro" id="IPR015943">
    <property type="entry name" value="WD40/YVTN_repeat-like_dom_sf"/>
</dbReference>
<feature type="region of interest" description="Disordered" evidence="1">
    <location>
        <begin position="1"/>
        <end position="27"/>
    </location>
</feature>
<dbReference type="InterPro" id="IPR018391">
    <property type="entry name" value="PQQ_b-propeller_rpt"/>
</dbReference>
<comment type="caution">
    <text evidence="3">The sequence shown here is derived from an EMBL/GenBank/DDBJ whole genome shotgun (WGS) entry which is preliminary data.</text>
</comment>
<feature type="compositionally biased region" description="Basic and acidic residues" evidence="1">
    <location>
        <begin position="10"/>
        <end position="27"/>
    </location>
</feature>
<dbReference type="InterPro" id="IPR002372">
    <property type="entry name" value="PQQ_rpt_dom"/>
</dbReference>
<organism evidence="3 4">
    <name type="scientific">Salinadaptatus halalkaliphilus</name>
    <dbReference type="NCBI Taxonomy" id="2419781"/>
    <lineage>
        <taxon>Archaea</taxon>
        <taxon>Methanobacteriati</taxon>
        <taxon>Methanobacteriota</taxon>
        <taxon>Stenosarchaea group</taxon>
        <taxon>Halobacteria</taxon>
        <taxon>Halobacteriales</taxon>
        <taxon>Natrialbaceae</taxon>
        <taxon>Salinadaptatus</taxon>
    </lineage>
</organism>
<gene>
    <name evidence="3" type="ORF">D8Y22_06355</name>
</gene>
<dbReference type="Gene3D" id="2.130.10.10">
    <property type="entry name" value="YVTN repeat-like/Quinoprotein amine dehydrogenase"/>
    <property type="match status" value="2"/>
</dbReference>
<accession>A0A4S3TN98</accession>
<dbReference type="InterPro" id="IPR011047">
    <property type="entry name" value="Quinoprotein_ADH-like_sf"/>
</dbReference>
<protein>
    <submittedName>
        <fullName evidence="3">Pyrrolo-quinoline quinone</fullName>
    </submittedName>
</protein>
<dbReference type="Pfam" id="PF13360">
    <property type="entry name" value="PQQ_2"/>
    <property type="match status" value="3"/>
</dbReference>
<keyword evidence="4" id="KW-1185">Reference proteome</keyword>
<name>A0A4S3TN98_9EURY</name>
<evidence type="ECO:0000256" key="1">
    <source>
        <dbReference type="SAM" id="MobiDB-lite"/>
    </source>
</evidence>
<feature type="domain" description="Pyrrolo-quinoline quinone repeat" evidence="2">
    <location>
        <begin position="28"/>
        <end position="110"/>
    </location>
</feature>
<dbReference type="PANTHER" id="PTHR34512">
    <property type="entry name" value="CELL SURFACE PROTEIN"/>
    <property type="match status" value="1"/>
</dbReference>
<feature type="domain" description="Pyrrolo-quinoline quinone repeat" evidence="2">
    <location>
        <begin position="171"/>
        <end position="241"/>
    </location>
</feature>
<dbReference type="EMBL" id="RBZW01000016">
    <property type="protein sequence ID" value="THE65784.1"/>
    <property type="molecule type" value="Genomic_DNA"/>
</dbReference>
<reference evidence="3 4" key="1">
    <citation type="submission" date="2018-10" db="EMBL/GenBank/DDBJ databases">
        <title>Natronolimnobius sp. XQ-INN 246 isolated from Inner Mongolia Autonomous Region of China.</title>
        <authorList>
            <person name="Xue Q."/>
        </authorList>
    </citation>
    <scope>NUCLEOTIDE SEQUENCE [LARGE SCALE GENOMIC DNA]</scope>
    <source>
        <strain evidence="3 4">XQ-INN 246</strain>
    </source>
</reference>
<dbReference type="SMART" id="SM00564">
    <property type="entry name" value="PQQ"/>
    <property type="match status" value="7"/>
</dbReference>
<dbReference type="Proteomes" id="UP000318864">
    <property type="component" value="Unassembled WGS sequence"/>
</dbReference>
<feature type="region of interest" description="Disordered" evidence="1">
    <location>
        <begin position="252"/>
        <end position="271"/>
    </location>
</feature>
<sequence>MTNWNQCQGDAEHSGRRRDREGPREITESWSVDLGGSVGAPVYDRNTVFVGTSRGTLYALEAETGRRRFTVETTAATDVPPAVSRDRVYVGTETGAVVAVDPETGDQIWQTDLPGDHAAGPTLPPSDDRLYVAHDAGVSALETETGDLVWTYETETATVGSPAVADDREWSGPRLFVGTIAETIVGLEAESGEERWTAPADGAVAAGPAVADGRVYVADEGGTLLSLDPDSGQTWFTYQIQGGFTSSPTVCPGDAPTADAGSATDQAEDEEGTTFVGADDGYVHVTDTTFGRRKVRGWLFSKKGIALDGEVRASPVAVGDIACVADTTGSVYGIDAADYDLWWHVGLDGPVTEPPAVGDARLFVPSDDGHLHCLEWTPGDQPSR</sequence>
<dbReference type="AlphaFoldDB" id="A0A4S3TN98"/>
<evidence type="ECO:0000259" key="2">
    <source>
        <dbReference type="Pfam" id="PF13360"/>
    </source>
</evidence>
<dbReference type="OrthoDB" id="145878at2157"/>
<proteinExistence type="predicted"/>
<evidence type="ECO:0000313" key="4">
    <source>
        <dbReference type="Proteomes" id="UP000318864"/>
    </source>
</evidence>
<dbReference type="SUPFAM" id="SSF50998">
    <property type="entry name" value="Quinoprotein alcohol dehydrogenase-like"/>
    <property type="match status" value="2"/>
</dbReference>
<dbReference type="Gene3D" id="2.40.10.480">
    <property type="match status" value="1"/>
</dbReference>
<evidence type="ECO:0000313" key="3">
    <source>
        <dbReference type="EMBL" id="THE65784.1"/>
    </source>
</evidence>
<feature type="domain" description="Pyrrolo-quinoline quinone repeat" evidence="2">
    <location>
        <begin position="306"/>
        <end position="375"/>
    </location>
</feature>
<dbReference type="PANTHER" id="PTHR34512:SF30">
    <property type="entry name" value="OUTER MEMBRANE PROTEIN ASSEMBLY FACTOR BAMB"/>
    <property type="match status" value="1"/>
</dbReference>
<dbReference type="RefSeq" id="WP_141463858.1">
    <property type="nucleotide sequence ID" value="NZ_RBZW01000016.1"/>
</dbReference>